<organism evidence="1 2">
    <name type="scientific">Rugosimonospora africana</name>
    <dbReference type="NCBI Taxonomy" id="556532"/>
    <lineage>
        <taxon>Bacteria</taxon>
        <taxon>Bacillati</taxon>
        <taxon>Actinomycetota</taxon>
        <taxon>Actinomycetes</taxon>
        <taxon>Micromonosporales</taxon>
        <taxon>Micromonosporaceae</taxon>
        <taxon>Rugosimonospora</taxon>
    </lineage>
</organism>
<proteinExistence type="predicted"/>
<sequence>MSTVARRMWGLFEPVHAIIYAPSARPMLEEAGLRGFWRGYFACRCAPLGAVGPGPVLASFFGFAPSVVNRALPDVWQRITPERTLTVRERAAAEALRTMGAPPDEAGVLLGEAAAAAEHSGRVLSGANAALPVPDEPVARLWHAATVLREHRGDGHFAALVVAGVSGIESLVLRSGLDLSRDILQPARGWTDEQWQAAAAGLVERGLLDEAGRATAAGVELYRDVEDVTDRCATGPWRALGTQATDRLAEMLAPLASACLAVSPVPNLLGLPGWVQNSNTLGVSG</sequence>
<evidence type="ECO:0000313" key="2">
    <source>
        <dbReference type="Proteomes" id="UP000642748"/>
    </source>
</evidence>
<evidence type="ECO:0008006" key="3">
    <source>
        <dbReference type="Google" id="ProtNLM"/>
    </source>
</evidence>
<accession>A0A8J3QVF5</accession>
<reference evidence="1" key="1">
    <citation type="submission" date="2021-01" db="EMBL/GenBank/DDBJ databases">
        <title>Whole genome shotgun sequence of Rugosimonospora africana NBRC 104875.</title>
        <authorList>
            <person name="Komaki H."/>
            <person name="Tamura T."/>
        </authorList>
    </citation>
    <scope>NUCLEOTIDE SEQUENCE</scope>
    <source>
        <strain evidence="1">NBRC 104875</strain>
    </source>
</reference>
<dbReference type="Pfam" id="PF21863">
    <property type="entry name" value="HTH_67"/>
    <property type="match status" value="1"/>
</dbReference>
<comment type="caution">
    <text evidence="1">The sequence shown here is derived from an EMBL/GenBank/DDBJ whole genome shotgun (WGS) entry which is preliminary data.</text>
</comment>
<name>A0A8J3QVF5_9ACTN</name>
<protein>
    <recommendedName>
        <fullName evidence="3">SalK</fullName>
    </recommendedName>
</protein>
<evidence type="ECO:0000313" key="1">
    <source>
        <dbReference type="EMBL" id="GIH16508.1"/>
    </source>
</evidence>
<keyword evidence="2" id="KW-1185">Reference proteome</keyword>
<dbReference type="EMBL" id="BONZ01000043">
    <property type="protein sequence ID" value="GIH16508.1"/>
    <property type="molecule type" value="Genomic_DNA"/>
</dbReference>
<dbReference type="AlphaFoldDB" id="A0A8J3QVF5"/>
<dbReference type="NCBIfam" id="NF047719">
    <property type="entry name" value="SCO6745_fam_HTH"/>
    <property type="match status" value="1"/>
</dbReference>
<dbReference type="Proteomes" id="UP000642748">
    <property type="component" value="Unassembled WGS sequence"/>
</dbReference>
<gene>
    <name evidence="1" type="ORF">Raf01_46800</name>
</gene>
<dbReference type="InterPro" id="IPR054058">
    <property type="entry name" value="HTH_67"/>
</dbReference>